<dbReference type="Proteomes" id="UP000269221">
    <property type="component" value="Unassembled WGS sequence"/>
</dbReference>
<reference evidence="2 3" key="1">
    <citation type="submission" date="2018-07" db="EMBL/GenBank/DDBJ databases">
        <title>A high quality draft genome assembly of the barn swallow (H. rustica rustica).</title>
        <authorList>
            <person name="Formenti G."/>
            <person name="Chiara M."/>
            <person name="Poveda L."/>
            <person name="Francoijs K.-J."/>
            <person name="Bonisoli-Alquati A."/>
            <person name="Canova L."/>
            <person name="Gianfranceschi L."/>
            <person name="Horner D.S."/>
            <person name="Saino N."/>
        </authorList>
    </citation>
    <scope>NUCLEOTIDE SEQUENCE [LARGE SCALE GENOMIC DNA]</scope>
    <source>
        <strain evidence="2">Chelidonia</strain>
        <tissue evidence="2">Blood</tissue>
    </source>
</reference>
<evidence type="ECO:0000256" key="1">
    <source>
        <dbReference type="SAM" id="MobiDB-lite"/>
    </source>
</evidence>
<organism evidence="2 3">
    <name type="scientific">Hirundo rustica rustica</name>
    <dbReference type="NCBI Taxonomy" id="333673"/>
    <lineage>
        <taxon>Eukaryota</taxon>
        <taxon>Metazoa</taxon>
        <taxon>Chordata</taxon>
        <taxon>Craniata</taxon>
        <taxon>Vertebrata</taxon>
        <taxon>Euteleostomi</taxon>
        <taxon>Archelosauria</taxon>
        <taxon>Archosauria</taxon>
        <taxon>Dinosauria</taxon>
        <taxon>Saurischia</taxon>
        <taxon>Theropoda</taxon>
        <taxon>Coelurosauria</taxon>
        <taxon>Aves</taxon>
        <taxon>Neognathae</taxon>
        <taxon>Neoaves</taxon>
        <taxon>Telluraves</taxon>
        <taxon>Australaves</taxon>
        <taxon>Passeriformes</taxon>
        <taxon>Sylvioidea</taxon>
        <taxon>Hirundinidae</taxon>
        <taxon>Hirundo</taxon>
    </lineage>
</organism>
<feature type="region of interest" description="Disordered" evidence="1">
    <location>
        <begin position="247"/>
        <end position="274"/>
    </location>
</feature>
<name>A0A3M0K6P0_HIRRU</name>
<comment type="caution">
    <text evidence="2">The sequence shown here is derived from an EMBL/GenBank/DDBJ whole genome shotgun (WGS) entry which is preliminary data.</text>
</comment>
<evidence type="ECO:0000313" key="3">
    <source>
        <dbReference type="Proteomes" id="UP000269221"/>
    </source>
</evidence>
<sequence>MGSTHSPWGSTGQRCRDPPTAQGQIHRDGEIHPAPGDMGMPMPRGCRDPPTAHGGIHGDAEIHPQPVGIHGDGDAEIHPQPLGIHGDAGIHPQPVGIHGDAEIHPQPMGIHGDAGIHPQPMGIHGNAGIHPQPMGIHGDAEIHPQPVGIHGASTHSQWGSMGMGSTHSPWGRCPCWSRWMPGGGCDPVGDPVERGFLLPGWSSLSLGGCTPWNSDPHCSRFGRTAAGESGTTLEKFTENCLLWEGTPRSHRGRTPLPEQRKKNLDNELMNISMP</sequence>
<gene>
    <name evidence="2" type="ORF">DUI87_19968</name>
</gene>
<dbReference type="EMBL" id="QRBI01000131">
    <property type="protein sequence ID" value="RMC02777.1"/>
    <property type="molecule type" value="Genomic_DNA"/>
</dbReference>
<feature type="region of interest" description="Disordered" evidence="1">
    <location>
        <begin position="1"/>
        <end position="85"/>
    </location>
</feature>
<keyword evidence="3" id="KW-1185">Reference proteome</keyword>
<protein>
    <submittedName>
        <fullName evidence="2">Uncharacterized protein</fullName>
    </submittedName>
</protein>
<dbReference type="AlphaFoldDB" id="A0A3M0K6P0"/>
<accession>A0A3M0K6P0</accession>
<dbReference type="OrthoDB" id="433382at2759"/>
<dbReference type="STRING" id="333673.A0A3M0K6P0"/>
<feature type="compositionally biased region" description="Polar residues" evidence="1">
    <location>
        <begin position="1"/>
        <end position="13"/>
    </location>
</feature>
<evidence type="ECO:0000313" key="2">
    <source>
        <dbReference type="EMBL" id="RMC02777.1"/>
    </source>
</evidence>
<proteinExistence type="predicted"/>